<gene>
    <name evidence="6" type="ORF">SeLEV6574_g02172</name>
    <name evidence="5" type="ORF">SeMB42_g03901</name>
</gene>
<dbReference type="VEuPathDB" id="FungiDB:SeMB42_g03901"/>
<dbReference type="AlphaFoldDB" id="A0A507D9M6"/>
<keyword evidence="2" id="KW-0539">Nucleus</keyword>
<dbReference type="PROSITE" id="PS51592">
    <property type="entry name" value="SAM_MTA70L_2"/>
    <property type="match status" value="1"/>
</dbReference>
<name>A0A507D9M6_9FUNG</name>
<dbReference type="PANTHER" id="PTHR13107">
    <property type="entry name" value="N6-ADENOSINE-METHYLTRANSFERASE NON-CATALYTIC SUBUNIT"/>
    <property type="match status" value="1"/>
</dbReference>
<organism evidence="6 8">
    <name type="scientific">Synchytrium endobioticum</name>
    <dbReference type="NCBI Taxonomy" id="286115"/>
    <lineage>
        <taxon>Eukaryota</taxon>
        <taxon>Fungi</taxon>
        <taxon>Fungi incertae sedis</taxon>
        <taxon>Chytridiomycota</taxon>
        <taxon>Chytridiomycota incertae sedis</taxon>
        <taxon>Chytridiomycetes</taxon>
        <taxon>Synchytriales</taxon>
        <taxon>Synchytriaceae</taxon>
        <taxon>Synchytrium</taxon>
    </lineage>
</organism>
<comment type="similarity">
    <text evidence="3">Belongs to the MT-A70-like family.</text>
</comment>
<dbReference type="InterPro" id="IPR007757">
    <property type="entry name" value="MT-A70-like"/>
</dbReference>
<proteinExistence type="inferred from homology"/>
<evidence type="ECO:0000256" key="3">
    <source>
        <dbReference type="PROSITE-ProRule" id="PRU00489"/>
    </source>
</evidence>
<evidence type="ECO:0000313" key="6">
    <source>
        <dbReference type="EMBL" id="TPX48196.1"/>
    </source>
</evidence>
<dbReference type="SUPFAM" id="SSF53335">
    <property type="entry name" value="S-adenosyl-L-methionine-dependent methyltransferases"/>
    <property type="match status" value="1"/>
</dbReference>
<dbReference type="Proteomes" id="UP000320475">
    <property type="component" value="Unassembled WGS sequence"/>
</dbReference>
<dbReference type="Pfam" id="PF05063">
    <property type="entry name" value="MT-A70"/>
    <property type="match status" value="1"/>
</dbReference>
<keyword evidence="7" id="KW-1185">Reference proteome</keyword>
<dbReference type="OrthoDB" id="14833at2759"/>
<dbReference type="GO" id="GO:0005634">
    <property type="term" value="C:nucleus"/>
    <property type="evidence" value="ECO:0007669"/>
    <property type="project" value="UniProtKB-SubCell"/>
</dbReference>
<dbReference type="EMBL" id="QEAM01000057">
    <property type="protein sequence ID" value="TPX48196.1"/>
    <property type="molecule type" value="Genomic_DNA"/>
</dbReference>
<evidence type="ECO:0000313" key="8">
    <source>
        <dbReference type="Proteomes" id="UP000320475"/>
    </source>
</evidence>
<evidence type="ECO:0000256" key="1">
    <source>
        <dbReference type="ARBA" id="ARBA00004123"/>
    </source>
</evidence>
<comment type="subcellular location">
    <subcellularLocation>
        <location evidence="1">Nucleus</location>
    </subcellularLocation>
</comment>
<evidence type="ECO:0000256" key="2">
    <source>
        <dbReference type="ARBA" id="ARBA00023242"/>
    </source>
</evidence>
<dbReference type="GO" id="GO:0036396">
    <property type="term" value="C:RNA N6-methyladenosine methyltransferase complex"/>
    <property type="evidence" value="ECO:0007669"/>
    <property type="project" value="TreeGrafter"/>
</dbReference>
<accession>A0A507D9M6</accession>
<feature type="region of interest" description="Disordered" evidence="4">
    <location>
        <begin position="358"/>
        <end position="382"/>
    </location>
</feature>
<reference evidence="7 8" key="1">
    <citation type="journal article" date="2019" name="Sci. Rep.">
        <title>Comparative genomics of chytrid fungi reveal insights into the obligate biotrophic and pathogenic lifestyle of Synchytrium endobioticum.</title>
        <authorList>
            <person name="van de Vossenberg B.T.L.H."/>
            <person name="Warris S."/>
            <person name="Nguyen H.D.T."/>
            <person name="van Gent-Pelzer M.P.E."/>
            <person name="Joly D.L."/>
            <person name="van de Geest H.C."/>
            <person name="Bonants P.J.M."/>
            <person name="Smith D.S."/>
            <person name="Levesque C.A."/>
            <person name="van der Lee T.A.J."/>
        </authorList>
    </citation>
    <scope>NUCLEOTIDE SEQUENCE [LARGE SCALE GENOMIC DNA]</scope>
    <source>
        <strain evidence="6 8">LEV6574</strain>
        <strain evidence="5 7">MB42</strain>
    </source>
</reference>
<evidence type="ECO:0000313" key="5">
    <source>
        <dbReference type="EMBL" id="TPX45698.1"/>
    </source>
</evidence>
<dbReference type="InterPro" id="IPR045123">
    <property type="entry name" value="METTL14-like"/>
</dbReference>
<dbReference type="EMBL" id="QEAN01000148">
    <property type="protein sequence ID" value="TPX45698.1"/>
    <property type="molecule type" value="Genomic_DNA"/>
</dbReference>
<sequence>MAAIGTHSGLVREIRERHERRLARSPTATHPPHRTAALHPYTKTIRDRVRQQIHAHRAPSSPTQPVKGSQIIRNDYSQHFINRGVRPQNTIREPPLPFRYDEYPKLAQLTRLKDETVAARATPPMCLSADLKTLDLKTIGGKFDVILIDPPLEEYARRSAVAGAMNIAKAGVSCWTWHDIASLRIEEIAAPISFCFLWVGDAEGLDRGREVLQRWGFRRSEDVAWIKTNKTWPGMRIVESRGVLQHTKEHCLMGIRGTVRRSTDGHLVHCNIDTDVIIAEEPPNGSTAKPEEMYHLIEHFCLGRRRIELFGEDRNLRSGWLTVGCDLSISDFDPAMYWSQFEGPDGHLVGVSQDVELLRPKSKSPPPSSKRKGVGRGMVGMM</sequence>
<evidence type="ECO:0000313" key="7">
    <source>
        <dbReference type="Proteomes" id="UP000317494"/>
    </source>
</evidence>
<dbReference type="STRING" id="286115.A0A507D9M6"/>
<evidence type="ECO:0008006" key="9">
    <source>
        <dbReference type="Google" id="ProtNLM"/>
    </source>
</evidence>
<dbReference type="Proteomes" id="UP000317494">
    <property type="component" value="Unassembled WGS sequence"/>
</dbReference>
<protein>
    <recommendedName>
        <fullName evidence="9">MT-A70-domain-containing protein</fullName>
    </recommendedName>
</protein>
<comment type="caution">
    <text evidence="6">The sequence shown here is derived from an EMBL/GenBank/DDBJ whole genome shotgun (WGS) entry which is preliminary data.</text>
</comment>
<dbReference type="PROSITE" id="PS51143">
    <property type="entry name" value="MT_A70"/>
    <property type="match status" value="1"/>
</dbReference>
<dbReference type="GO" id="GO:0003729">
    <property type="term" value="F:mRNA binding"/>
    <property type="evidence" value="ECO:0007669"/>
    <property type="project" value="TreeGrafter"/>
</dbReference>
<evidence type="ECO:0000256" key="4">
    <source>
        <dbReference type="SAM" id="MobiDB-lite"/>
    </source>
</evidence>
<dbReference type="InterPro" id="IPR029063">
    <property type="entry name" value="SAM-dependent_MTases_sf"/>
</dbReference>
<dbReference type="PANTHER" id="PTHR13107:SF0">
    <property type="entry name" value="N6-ADENOSINE-METHYLTRANSFERASE NON-CATALYTIC SUBUNIT"/>
    <property type="match status" value="1"/>
</dbReference>